<organism evidence="3">
    <name type="scientific">Brugia pahangi</name>
    <name type="common">Filarial nematode worm</name>
    <dbReference type="NCBI Taxonomy" id="6280"/>
    <lineage>
        <taxon>Eukaryota</taxon>
        <taxon>Metazoa</taxon>
        <taxon>Ecdysozoa</taxon>
        <taxon>Nematoda</taxon>
        <taxon>Chromadorea</taxon>
        <taxon>Rhabditida</taxon>
        <taxon>Spirurina</taxon>
        <taxon>Spiruromorpha</taxon>
        <taxon>Filarioidea</taxon>
        <taxon>Onchocercidae</taxon>
        <taxon>Brugia</taxon>
    </lineage>
</organism>
<name>A0A0N4T1F7_BRUPA</name>
<protein>
    <submittedName>
        <fullName evidence="1 3">Uncharacterized protein</fullName>
    </submittedName>
</protein>
<evidence type="ECO:0000313" key="3">
    <source>
        <dbReference type="WBParaSite" id="BPAG_0000200301-mRNA-1"/>
    </source>
</evidence>
<evidence type="ECO:0000313" key="1">
    <source>
        <dbReference type="EMBL" id="VDN83159.1"/>
    </source>
</evidence>
<evidence type="ECO:0000313" key="2">
    <source>
        <dbReference type="Proteomes" id="UP000278627"/>
    </source>
</evidence>
<dbReference type="EMBL" id="UZAD01000213">
    <property type="protein sequence ID" value="VDN83159.1"/>
    <property type="molecule type" value="Genomic_DNA"/>
</dbReference>
<reference evidence="3" key="1">
    <citation type="submission" date="2017-02" db="UniProtKB">
        <authorList>
            <consortium name="WormBaseParasite"/>
        </authorList>
    </citation>
    <scope>IDENTIFICATION</scope>
</reference>
<dbReference type="WBParaSite" id="BPAG_0000200301-mRNA-1">
    <property type="protein sequence ID" value="BPAG_0000200301-mRNA-1"/>
    <property type="gene ID" value="BPAG_0000200301"/>
</dbReference>
<dbReference type="AlphaFoldDB" id="A0A0N4T1F7"/>
<reference evidence="1 2" key="2">
    <citation type="submission" date="2018-11" db="EMBL/GenBank/DDBJ databases">
        <authorList>
            <consortium name="Pathogen Informatics"/>
        </authorList>
    </citation>
    <scope>NUCLEOTIDE SEQUENCE [LARGE SCALE GENOMIC DNA]</scope>
</reference>
<keyword evidence="2" id="KW-1185">Reference proteome</keyword>
<proteinExistence type="predicted"/>
<accession>A0A0N4T1F7</accession>
<dbReference type="Proteomes" id="UP000278627">
    <property type="component" value="Unassembled WGS sequence"/>
</dbReference>
<sequence length="71" mass="8351">MWAVRGREEEKDMVYIYGAVRGREEEKERKGEEREGKKRKYEESQFFYFFNKLGLSGGGESIIGLHKRMGG</sequence>
<gene>
    <name evidence="1" type="ORF">BPAG_LOCUS1973</name>
</gene>